<dbReference type="Proteomes" id="UP000603200">
    <property type="component" value="Unassembled WGS sequence"/>
</dbReference>
<dbReference type="SUPFAM" id="SSF53335">
    <property type="entry name" value="S-adenosyl-L-methionine-dependent methyltransferases"/>
    <property type="match status" value="1"/>
</dbReference>
<evidence type="ECO:0000313" key="2">
    <source>
        <dbReference type="Proteomes" id="UP000603200"/>
    </source>
</evidence>
<accession>A0ABQ4A817</accession>
<name>A0ABQ4A817_9ACTN</name>
<comment type="caution">
    <text evidence="1">The sequence shown here is derived from an EMBL/GenBank/DDBJ whole genome shotgun (WGS) entry which is preliminary data.</text>
</comment>
<reference evidence="1 2" key="1">
    <citation type="submission" date="2021-01" db="EMBL/GenBank/DDBJ databases">
        <title>Whole genome shotgun sequence of Actinoplanes humidus NBRC 14915.</title>
        <authorList>
            <person name="Komaki H."/>
            <person name="Tamura T."/>
        </authorList>
    </citation>
    <scope>NUCLEOTIDE SEQUENCE [LARGE SCALE GENOMIC DNA]</scope>
    <source>
        <strain evidence="1 2">NBRC 14915</strain>
    </source>
</reference>
<dbReference type="Pfam" id="PF04672">
    <property type="entry name" value="Methyltransf_19"/>
    <property type="match status" value="1"/>
</dbReference>
<evidence type="ECO:0008006" key="3">
    <source>
        <dbReference type="Google" id="ProtNLM"/>
    </source>
</evidence>
<sequence length="272" mass="30663">MDELEARAQQIDTTTPHPARRYNYFLGGKDHFEADRESARFIEAVFPFVRVTTRENRNFLKSAVDFLANEAQIDQFLDIGTGLPTADNTHEVAQRINPSSRVVYVDNDPMVMTHARALLTSTDEGRSFYIEEDLKNPARILNHPDLNEILDLKRPVALMLVAVMHFIKEDDSAYKIVRQLLEAMPSGSFLVLSHMSIDSLSTEVQAMHNKNASEGKNDSYARTQEQVAEFFRGLDLVDPGIVLVSDWRSTVPLGKRPTPEQIACYGAVGRKP</sequence>
<dbReference type="PIRSF" id="PIRSF017393">
    <property type="entry name" value="MTase_SAV2177"/>
    <property type="match status" value="1"/>
</dbReference>
<dbReference type="InterPro" id="IPR006764">
    <property type="entry name" value="SAM_dep_MeTrfase_SAV2177_type"/>
</dbReference>
<protein>
    <recommendedName>
        <fullName evidence="3">S-adenosyl methyltransferase</fullName>
    </recommendedName>
</protein>
<evidence type="ECO:0000313" key="1">
    <source>
        <dbReference type="EMBL" id="GIE26938.1"/>
    </source>
</evidence>
<organism evidence="1 2">
    <name type="scientific">Winogradskya humida</name>
    <dbReference type="NCBI Taxonomy" id="113566"/>
    <lineage>
        <taxon>Bacteria</taxon>
        <taxon>Bacillati</taxon>
        <taxon>Actinomycetota</taxon>
        <taxon>Actinomycetes</taxon>
        <taxon>Micromonosporales</taxon>
        <taxon>Micromonosporaceae</taxon>
        <taxon>Winogradskya</taxon>
    </lineage>
</organism>
<gene>
    <name evidence="1" type="ORF">Ahu01nite_100400</name>
</gene>
<dbReference type="EMBL" id="BOMN01000162">
    <property type="protein sequence ID" value="GIE26938.1"/>
    <property type="molecule type" value="Genomic_DNA"/>
</dbReference>
<dbReference type="RefSeq" id="WP_203843830.1">
    <property type="nucleotide sequence ID" value="NZ_BAAATV010000053.1"/>
</dbReference>
<dbReference type="InterPro" id="IPR029063">
    <property type="entry name" value="SAM-dependent_MTases_sf"/>
</dbReference>
<keyword evidence="2" id="KW-1185">Reference proteome</keyword>
<dbReference type="Gene3D" id="3.40.50.150">
    <property type="entry name" value="Vaccinia Virus protein VP39"/>
    <property type="match status" value="1"/>
</dbReference>
<proteinExistence type="predicted"/>